<evidence type="ECO:0000313" key="2">
    <source>
        <dbReference type="EMBL" id="CAB4653988.1"/>
    </source>
</evidence>
<dbReference type="PRINTS" id="PR00081">
    <property type="entry name" value="GDHRDH"/>
</dbReference>
<evidence type="ECO:0000313" key="6">
    <source>
        <dbReference type="EMBL" id="CAB4842312.1"/>
    </source>
</evidence>
<name>A0A6J6VWQ9_9ZZZZ</name>
<dbReference type="EMBL" id="CAFBRB010000019">
    <property type="protein sequence ID" value="CAB5072405.1"/>
    <property type="molecule type" value="Genomic_DNA"/>
</dbReference>
<protein>
    <submittedName>
        <fullName evidence="4">Unannotated protein</fullName>
    </submittedName>
</protein>
<dbReference type="InterPro" id="IPR036291">
    <property type="entry name" value="NAD(P)-bd_dom_sf"/>
</dbReference>
<evidence type="ECO:0000313" key="10">
    <source>
        <dbReference type="EMBL" id="CAB5072405.1"/>
    </source>
</evidence>
<dbReference type="EMBL" id="CAFABI010000027">
    <property type="protein sequence ID" value="CAB4823863.1"/>
    <property type="molecule type" value="Genomic_DNA"/>
</dbReference>
<sequence>MTSHALQTRTALITGAGNPEGIGFASAKGLGLLGYRVGITSTTDRIWERVKELEALGIEAFGFVADLTVEKQAEALVSGFITKFNTLDVLVNNAGMTSVSSPSDPNEGPLENYSLENWHEVMTRNVDTTLLVTKAAMPFIKSSSAGRVVIVSSITGPFLVMRNNVGYATSKTALVGFTRAVALDYAHLPITVNAVAPGWIATSHDSEHEILQGTAVPMKRRGTADEVASAIIWLASPGASYITGQCIVIDGGNALPEERA</sequence>
<dbReference type="EMBL" id="CAEZZR010000062">
    <property type="protein sequence ID" value="CAB4774887.1"/>
    <property type="molecule type" value="Genomic_DNA"/>
</dbReference>
<dbReference type="Pfam" id="PF13561">
    <property type="entry name" value="adh_short_C2"/>
    <property type="match status" value="1"/>
</dbReference>
<dbReference type="EMBL" id="CAFBQK010000035">
    <property type="protein sequence ID" value="CAB5048489.1"/>
    <property type="molecule type" value="Genomic_DNA"/>
</dbReference>
<evidence type="ECO:0000313" key="8">
    <source>
        <dbReference type="EMBL" id="CAB4981779.1"/>
    </source>
</evidence>
<dbReference type="PRINTS" id="PR00080">
    <property type="entry name" value="SDRFAMILY"/>
</dbReference>
<evidence type="ECO:0000256" key="1">
    <source>
        <dbReference type="ARBA" id="ARBA00006484"/>
    </source>
</evidence>
<dbReference type="PANTHER" id="PTHR42879:SF2">
    <property type="entry name" value="3-OXOACYL-[ACYL-CARRIER-PROTEIN] REDUCTASE FABG"/>
    <property type="match status" value="1"/>
</dbReference>
<proteinExistence type="inferred from homology"/>
<accession>A0A6J6VWQ9</accession>
<dbReference type="EMBL" id="CAFBMY010000031">
    <property type="protein sequence ID" value="CAB4920356.1"/>
    <property type="molecule type" value="Genomic_DNA"/>
</dbReference>
<evidence type="ECO:0000313" key="3">
    <source>
        <dbReference type="EMBL" id="CAB4699044.1"/>
    </source>
</evidence>
<dbReference type="PROSITE" id="PS00061">
    <property type="entry name" value="ADH_SHORT"/>
    <property type="match status" value="1"/>
</dbReference>
<dbReference type="GO" id="GO:0032787">
    <property type="term" value="P:monocarboxylic acid metabolic process"/>
    <property type="evidence" value="ECO:0007669"/>
    <property type="project" value="UniProtKB-ARBA"/>
</dbReference>
<dbReference type="Gene3D" id="3.40.50.720">
    <property type="entry name" value="NAD(P)-binding Rossmann-like Domain"/>
    <property type="match status" value="1"/>
</dbReference>
<dbReference type="EMBL" id="CAEZWO010000020">
    <property type="protein sequence ID" value="CAB4653988.1"/>
    <property type="molecule type" value="Genomic_DNA"/>
</dbReference>
<organism evidence="4">
    <name type="scientific">freshwater metagenome</name>
    <dbReference type="NCBI Taxonomy" id="449393"/>
    <lineage>
        <taxon>unclassified sequences</taxon>
        <taxon>metagenomes</taxon>
        <taxon>ecological metagenomes</taxon>
    </lineage>
</organism>
<gene>
    <name evidence="2" type="ORF">UFOPK2254_00329</name>
    <name evidence="3" type="ORF">UFOPK2646_00360</name>
    <name evidence="4" type="ORF">UFOPK2907_00763</name>
    <name evidence="5" type="ORF">UFOPK3197_00376</name>
    <name evidence="6" type="ORF">UFOPK3241_00632</name>
    <name evidence="7" type="ORF">UFOPK3707_00310</name>
    <name evidence="8" type="ORF">UFOPK3937_00774</name>
    <name evidence="9" type="ORF">UFOPK4265_00411</name>
    <name evidence="10" type="ORF">UFOPK4401_00312</name>
</gene>
<evidence type="ECO:0000313" key="5">
    <source>
        <dbReference type="EMBL" id="CAB4823863.1"/>
    </source>
</evidence>
<dbReference type="EMBL" id="CAFAZX010000027">
    <property type="protein sequence ID" value="CAB4842312.1"/>
    <property type="molecule type" value="Genomic_DNA"/>
</dbReference>
<dbReference type="EMBL" id="CAEZYB010000026">
    <property type="protein sequence ID" value="CAB4699044.1"/>
    <property type="molecule type" value="Genomic_DNA"/>
</dbReference>
<dbReference type="AlphaFoldDB" id="A0A6J6VWQ9"/>
<dbReference type="CDD" id="cd05233">
    <property type="entry name" value="SDR_c"/>
    <property type="match status" value="1"/>
</dbReference>
<comment type="similarity">
    <text evidence="1">Belongs to the short-chain dehydrogenases/reductases (SDR) family.</text>
</comment>
<dbReference type="SUPFAM" id="SSF51735">
    <property type="entry name" value="NAD(P)-binding Rossmann-fold domains"/>
    <property type="match status" value="1"/>
</dbReference>
<dbReference type="InterPro" id="IPR020904">
    <property type="entry name" value="Sc_DH/Rdtase_CS"/>
</dbReference>
<dbReference type="InterPro" id="IPR050259">
    <property type="entry name" value="SDR"/>
</dbReference>
<dbReference type="EMBL" id="CAFBOJ010000077">
    <property type="protein sequence ID" value="CAB4981779.1"/>
    <property type="molecule type" value="Genomic_DNA"/>
</dbReference>
<dbReference type="PANTHER" id="PTHR42879">
    <property type="entry name" value="3-OXOACYL-(ACYL-CARRIER-PROTEIN) REDUCTASE"/>
    <property type="match status" value="1"/>
</dbReference>
<evidence type="ECO:0000313" key="9">
    <source>
        <dbReference type="EMBL" id="CAB5048489.1"/>
    </source>
</evidence>
<evidence type="ECO:0000313" key="4">
    <source>
        <dbReference type="EMBL" id="CAB4774887.1"/>
    </source>
</evidence>
<reference evidence="4" key="1">
    <citation type="submission" date="2020-05" db="EMBL/GenBank/DDBJ databases">
        <authorList>
            <person name="Chiriac C."/>
            <person name="Salcher M."/>
            <person name="Ghai R."/>
            <person name="Kavagutti S V."/>
        </authorList>
    </citation>
    <scope>NUCLEOTIDE SEQUENCE</scope>
</reference>
<dbReference type="FunFam" id="3.40.50.720:FF:000084">
    <property type="entry name" value="Short-chain dehydrogenase reductase"/>
    <property type="match status" value="1"/>
</dbReference>
<evidence type="ECO:0000313" key="7">
    <source>
        <dbReference type="EMBL" id="CAB4920356.1"/>
    </source>
</evidence>
<dbReference type="InterPro" id="IPR002347">
    <property type="entry name" value="SDR_fam"/>
</dbReference>